<name>A0ABP9AWB6_9ACTN</name>
<dbReference type="InterPro" id="IPR036322">
    <property type="entry name" value="WD40_repeat_dom_sf"/>
</dbReference>
<dbReference type="CDD" id="cd00200">
    <property type="entry name" value="WD40"/>
    <property type="match status" value="2"/>
</dbReference>
<dbReference type="PROSITE" id="PS50294">
    <property type="entry name" value="WD_REPEATS_REGION"/>
    <property type="match status" value="13"/>
</dbReference>
<feature type="compositionally biased region" description="Basic and acidic residues" evidence="4">
    <location>
        <begin position="9"/>
        <end position="18"/>
    </location>
</feature>
<dbReference type="PROSITE" id="PS50943">
    <property type="entry name" value="HTH_CROC1"/>
    <property type="match status" value="1"/>
</dbReference>
<dbReference type="InterPro" id="IPR001680">
    <property type="entry name" value="WD40_rpt"/>
</dbReference>
<feature type="region of interest" description="Disordered" evidence="4">
    <location>
        <begin position="90"/>
        <end position="118"/>
    </location>
</feature>
<sequence>MGDPQPGDAADRTDDRDGSPPPPPRRPSFPAQLRRTRQERGLSLADLARRTHYSKGYLSKIETGAKRATPDVARLCDQVLNARGALLRLVEPAPGDGEPPRAAEDAAPQPDDACPYRGLSPFTAQDAEWFFGRERATAALVERVFQRVGCGPLMLVAPSGAGKSSLLNAGLVTALRRGDLPMPGADRWPVVTLTPTSRPLDELLERAAKALGGDLGVTVAEVRERPEALLGAVRAAVDDAPPAPPGERRPPPPRPVLIVDQFEELFTVCTDEEERRSLVRVLCALATARPTEPAYDPAVVVLGMRADFTGNCLDHPELTTVLTDGLFVLSPMSVAELVESITRPAERAGITLDPGLVPLVLRDAGLRDEPGTAAPGSGADTPAGVLPLVSHALLSTWQRREESRLTVAGYERASGIRGAIARSAESVFARLHPAEQRTIRRILSRLVHVADGTGATRRRMGRAALMEQFADADGAAAALDAFVRARLVTLDSDTVEITHEALLHAWPRLRDWIHADRAGLLLHQQLAYATAEWEREDRDPSALYRGTRLDTACAWADELDGWSRLGPGEEEFLRAGQAEEDGRRAQARRQVRLRQGMLATLAVLLGLALTAGALAYTQRESALAQERIARSQALAVRSASLAGGRPEASMLLAEEAYRAGATAEARGALLSTQAQPFSARLTGHRGPVNAVAFAPDGQSLATASSDGTVTLRSAAGGHRTLATFTVPGRVRSVAFGPGGRTLAATSTDGPVSLWDAADERRTALLSSRTKGARAVSFDPRGRALAVATADGTVQLWDLGRGPRLTASLPGHEGAVNALAYAPDGRTLVSAGADGTLRLWDTDRARPLGVLEGHTDAVLGAAFAPGGREVASAGVDRTVRLWDPRTGRQTATFTGSSDDINAVTYMPDGATVVGAVGDGTTRLWDVRSGRQTATLAGHTDYVLGVAVTSDGALLATAGFDQSVVLWNLGGPVLTARPFTEVWQVEYSPDGKLLATADTDHTVRLWDVAERTVVRKLDGHSETVFSVAFSPDGRTLASAGSDGTVRLWDVAGRGRPTTLTGHTGEVFSVAFSPDGRTLASAGSDRTVRLWDVAARTRLATLTGHKDYVNDVAFSPDGRTLASVSDDLTVRLWDPSGRRGPATLRGHTGAVRGVAFSPGGRTLATSGNDGTVRLWDTRAHRFEAALTGHTGSARGIAFSPDGRTLASSGNDRTVRLWDVPRQRPWATLTGHTNAVWGVAFAPDGRTVASSSTDGTVQLWNLDLGARLAEVCRLRSGMEQRRREALLPELRVSRKAPCARS</sequence>
<dbReference type="PROSITE" id="PS00678">
    <property type="entry name" value="WD_REPEATS_1"/>
    <property type="match status" value="8"/>
</dbReference>
<dbReference type="CDD" id="cd00093">
    <property type="entry name" value="HTH_XRE"/>
    <property type="match status" value="1"/>
</dbReference>
<evidence type="ECO:0000256" key="4">
    <source>
        <dbReference type="SAM" id="MobiDB-lite"/>
    </source>
</evidence>
<keyword evidence="2" id="KW-0677">Repeat</keyword>
<gene>
    <name evidence="6" type="ORF">GCM10023329_42280</name>
</gene>
<feature type="compositionally biased region" description="Low complexity" evidence="4">
    <location>
        <begin position="105"/>
        <end position="115"/>
    </location>
</feature>
<feature type="repeat" description="WD" evidence="3">
    <location>
        <begin position="765"/>
        <end position="806"/>
    </location>
</feature>
<evidence type="ECO:0000256" key="3">
    <source>
        <dbReference type="PROSITE-ProRule" id="PRU00221"/>
    </source>
</evidence>
<feature type="region of interest" description="Disordered" evidence="4">
    <location>
        <begin position="1"/>
        <end position="42"/>
    </location>
</feature>
<feature type="repeat" description="WD" evidence="3">
    <location>
        <begin position="730"/>
        <end position="764"/>
    </location>
</feature>
<dbReference type="SUPFAM" id="SSF50978">
    <property type="entry name" value="WD40 repeat-like"/>
    <property type="match status" value="3"/>
</dbReference>
<dbReference type="InterPro" id="IPR010982">
    <property type="entry name" value="Lambda_DNA-bd_dom_sf"/>
</dbReference>
<feature type="domain" description="HTH cro/C1-type" evidence="5">
    <location>
        <begin position="33"/>
        <end position="87"/>
    </location>
</feature>
<feature type="repeat" description="WD" evidence="3">
    <location>
        <begin position="934"/>
        <end position="967"/>
    </location>
</feature>
<feature type="repeat" description="WD" evidence="3">
    <location>
        <begin position="1141"/>
        <end position="1182"/>
    </location>
</feature>
<feature type="repeat" description="WD" evidence="3">
    <location>
        <begin position="1099"/>
        <end position="1131"/>
    </location>
</feature>
<dbReference type="InterPro" id="IPR015943">
    <property type="entry name" value="WD40/YVTN_repeat-like_dom_sf"/>
</dbReference>
<protein>
    <recommendedName>
        <fullName evidence="5">HTH cro/C1-type domain-containing protein</fullName>
    </recommendedName>
</protein>
<dbReference type="InterPro" id="IPR001387">
    <property type="entry name" value="Cro/C1-type_HTH"/>
</dbReference>
<dbReference type="InterPro" id="IPR019775">
    <property type="entry name" value="WD40_repeat_CS"/>
</dbReference>
<feature type="repeat" description="WD" evidence="3">
    <location>
        <begin position="1183"/>
        <end position="1216"/>
    </location>
</feature>
<keyword evidence="1 3" id="KW-0853">WD repeat</keyword>
<dbReference type="InterPro" id="IPR049052">
    <property type="entry name" value="nSTAND1"/>
</dbReference>
<evidence type="ECO:0000313" key="6">
    <source>
        <dbReference type="EMBL" id="GAA4786912.1"/>
    </source>
</evidence>
<reference evidence="7" key="1">
    <citation type="journal article" date="2019" name="Int. J. Syst. Evol. Microbiol.">
        <title>The Global Catalogue of Microorganisms (GCM) 10K type strain sequencing project: providing services to taxonomists for standard genome sequencing and annotation.</title>
        <authorList>
            <consortium name="The Broad Institute Genomics Platform"/>
            <consortium name="The Broad Institute Genome Sequencing Center for Infectious Disease"/>
            <person name="Wu L."/>
            <person name="Ma J."/>
        </authorList>
    </citation>
    <scope>NUCLEOTIDE SEQUENCE [LARGE SCALE GENOMIC DNA]</scope>
    <source>
        <strain evidence="7">JCM 18324</strain>
    </source>
</reference>
<feature type="repeat" description="WD" evidence="3">
    <location>
        <begin position="1015"/>
        <end position="1048"/>
    </location>
</feature>
<dbReference type="Proteomes" id="UP001501147">
    <property type="component" value="Unassembled WGS sequence"/>
</dbReference>
<dbReference type="Gene3D" id="2.130.10.10">
    <property type="entry name" value="YVTN repeat-like/Quinoprotein amine dehydrogenase"/>
    <property type="match status" value="7"/>
</dbReference>
<proteinExistence type="predicted"/>
<feature type="repeat" description="WD" evidence="3">
    <location>
        <begin position="980"/>
        <end position="1014"/>
    </location>
</feature>
<evidence type="ECO:0000256" key="2">
    <source>
        <dbReference type="ARBA" id="ARBA00022737"/>
    </source>
</evidence>
<comment type="caution">
    <text evidence="6">The sequence shown here is derived from an EMBL/GenBank/DDBJ whole genome shotgun (WGS) entry which is preliminary data.</text>
</comment>
<feature type="repeat" description="WD" evidence="3">
    <location>
        <begin position="850"/>
        <end position="891"/>
    </location>
</feature>
<dbReference type="InterPro" id="IPR027417">
    <property type="entry name" value="P-loop_NTPase"/>
</dbReference>
<feature type="repeat" description="WD" evidence="3">
    <location>
        <begin position="681"/>
        <end position="711"/>
    </location>
</feature>
<keyword evidence="7" id="KW-1185">Reference proteome</keyword>
<dbReference type="Pfam" id="PF13560">
    <property type="entry name" value="HTH_31"/>
    <property type="match status" value="1"/>
</dbReference>
<dbReference type="SUPFAM" id="SSF47413">
    <property type="entry name" value="lambda repressor-like DNA-binding domains"/>
    <property type="match status" value="1"/>
</dbReference>
<evidence type="ECO:0000256" key="1">
    <source>
        <dbReference type="ARBA" id="ARBA00022574"/>
    </source>
</evidence>
<feature type="repeat" description="WD" evidence="3">
    <location>
        <begin position="1057"/>
        <end position="1098"/>
    </location>
</feature>
<dbReference type="Pfam" id="PF20703">
    <property type="entry name" value="nSTAND1"/>
    <property type="match status" value="1"/>
</dbReference>
<dbReference type="SMART" id="SM00530">
    <property type="entry name" value="HTH_XRE"/>
    <property type="match status" value="1"/>
</dbReference>
<accession>A0ABP9AWB6</accession>
<dbReference type="PANTHER" id="PTHR22847:SF637">
    <property type="entry name" value="WD REPEAT DOMAIN 5B"/>
    <property type="match status" value="1"/>
</dbReference>
<feature type="repeat" description="WD" evidence="3">
    <location>
        <begin position="892"/>
        <end position="933"/>
    </location>
</feature>
<evidence type="ECO:0000259" key="5">
    <source>
        <dbReference type="PROSITE" id="PS50943"/>
    </source>
</evidence>
<dbReference type="RefSeq" id="WP_345614998.1">
    <property type="nucleotide sequence ID" value="NZ_BAABJV010000012.1"/>
</dbReference>
<dbReference type="PANTHER" id="PTHR22847">
    <property type="entry name" value="WD40 REPEAT PROTEIN"/>
    <property type="match status" value="1"/>
</dbReference>
<dbReference type="Pfam" id="PF00400">
    <property type="entry name" value="WD40"/>
    <property type="match status" value="14"/>
</dbReference>
<dbReference type="SMART" id="SM00320">
    <property type="entry name" value="WD40"/>
    <property type="match status" value="14"/>
</dbReference>
<dbReference type="EMBL" id="BAABJV010000012">
    <property type="protein sequence ID" value="GAA4786912.1"/>
    <property type="molecule type" value="Genomic_DNA"/>
</dbReference>
<feature type="repeat" description="WD" evidence="3">
    <location>
        <begin position="1225"/>
        <end position="1266"/>
    </location>
</feature>
<dbReference type="Gene3D" id="1.10.260.40">
    <property type="entry name" value="lambda repressor-like DNA-binding domains"/>
    <property type="match status" value="1"/>
</dbReference>
<feature type="repeat" description="WD" evidence="3">
    <location>
        <begin position="808"/>
        <end position="849"/>
    </location>
</feature>
<dbReference type="InterPro" id="IPR020472">
    <property type="entry name" value="WD40_PAC1"/>
</dbReference>
<dbReference type="SUPFAM" id="SSF52540">
    <property type="entry name" value="P-loop containing nucleoside triphosphate hydrolases"/>
    <property type="match status" value="1"/>
</dbReference>
<dbReference type="PRINTS" id="PR00320">
    <property type="entry name" value="GPROTEINBRPT"/>
</dbReference>
<evidence type="ECO:0000313" key="7">
    <source>
        <dbReference type="Proteomes" id="UP001501147"/>
    </source>
</evidence>
<organism evidence="6 7">
    <name type="scientific">Streptomyces sanyensis</name>
    <dbReference type="NCBI Taxonomy" id="568869"/>
    <lineage>
        <taxon>Bacteria</taxon>
        <taxon>Bacillati</taxon>
        <taxon>Actinomycetota</taxon>
        <taxon>Actinomycetes</taxon>
        <taxon>Kitasatosporales</taxon>
        <taxon>Streptomycetaceae</taxon>
        <taxon>Streptomyces</taxon>
    </lineage>
</organism>
<dbReference type="PROSITE" id="PS50082">
    <property type="entry name" value="WD_REPEATS_2"/>
    <property type="match status" value="14"/>
</dbReference>